<evidence type="ECO:0000313" key="1">
    <source>
        <dbReference type="EMBL" id="AIE97339.1"/>
    </source>
</evidence>
<accession>A0A075G1F0</accession>
<name>A0A075G1F0_9ARCH</name>
<proteinExistence type="predicted"/>
<organism evidence="1">
    <name type="scientific">uncultured marine thaumarchaeote AD1000_98_C07</name>
    <dbReference type="NCBI Taxonomy" id="1455949"/>
    <lineage>
        <taxon>Archaea</taxon>
        <taxon>Nitrososphaerota</taxon>
        <taxon>environmental samples</taxon>
    </lineage>
</organism>
<reference evidence="1" key="1">
    <citation type="journal article" date="2014" name="Genome Biol. Evol.">
        <title>Pangenome evidence for extensive interdomain horizontal transfer affecting lineage core and shell genes in uncultured planktonic thaumarchaeota and euryarchaeota.</title>
        <authorList>
            <person name="Deschamps P."/>
            <person name="Zivanovic Y."/>
            <person name="Moreira D."/>
            <person name="Rodriguez-Valera F."/>
            <person name="Lopez-Garcia P."/>
        </authorList>
    </citation>
    <scope>NUCLEOTIDE SEQUENCE</scope>
</reference>
<sequence>MAGSESFGVESGFGEQVLEWMNSEAKKRKSKFEARSYNYEITTKNFGTFEMFSWIGDVKAARSLITKASRRFKIRVIEGGYRTKEKVLKSKKTDFAMVRKGDRVIGHLEFSSSLFGDTRWKLKTEERK</sequence>
<protein>
    <submittedName>
        <fullName evidence="1">Uncharacterized protein</fullName>
    </submittedName>
</protein>
<dbReference type="EMBL" id="KF900505">
    <property type="protein sequence ID" value="AIE97339.1"/>
    <property type="molecule type" value="Genomic_DNA"/>
</dbReference>
<dbReference type="AlphaFoldDB" id="A0A075G1F0"/>